<evidence type="ECO:0000313" key="2">
    <source>
        <dbReference type="EMBL" id="AZP13204.1"/>
    </source>
</evidence>
<dbReference type="EMBL" id="CP034464">
    <property type="protein sequence ID" value="AZP13204.1"/>
    <property type="molecule type" value="Genomic_DNA"/>
</dbReference>
<name>A0A3S9HM82_9BURK</name>
<keyword evidence="1" id="KW-0812">Transmembrane</keyword>
<evidence type="ECO:0000256" key="1">
    <source>
        <dbReference type="SAM" id="Phobius"/>
    </source>
</evidence>
<proteinExistence type="predicted"/>
<dbReference type="KEGG" id="upv:EJN92_15085"/>
<protein>
    <submittedName>
        <fullName evidence="2">Uncharacterized protein</fullName>
    </submittedName>
</protein>
<dbReference type="OrthoDB" id="9896711at2"/>
<dbReference type="RefSeq" id="WP_126128580.1">
    <property type="nucleotide sequence ID" value="NZ_CP034464.1"/>
</dbReference>
<gene>
    <name evidence="2" type="ORF">EJN92_15085</name>
</gene>
<keyword evidence="3" id="KW-1185">Reference proteome</keyword>
<reference evidence="2 3" key="1">
    <citation type="journal article" date="2011" name="Int. J. Syst. Evol. Microbiol.">
        <title>Description of Undibacterium oligocarboniphilum sp. nov., isolated from purified water, and Undibacterium pigrum strain CCUG 49012 as the type strain of Undibacterium parvum sp. nov., and emended descriptions of the genus Undibacterium and the species Undibacterium pigrum.</title>
        <authorList>
            <person name="Eder W."/>
            <person name="Wanner G."/>
            <person name="Ludwig W."/>
            <person name="Busse H.J."/>
            <person name="Ziemke-Kageler F."/>
            <person name="Lang E."/>
        </authorList>
    </citation>
    <scope>NUCLEOTIDE SEQUENCE [LARGE SCALE GENOMIC DNA]</scope>
    <source>
        <strain evidence="2 3">DSM 23061</strain>
    </source>
</reference>
<evidence type="ECO:0000313" key="3">
    <source>
        <dbReference type="Proteomes" id="UP000275663"/>
    </source>
</evidence>
<dbReference type="Proteomes" id="UP000275663">
    <property type="component" value="Chromosome"/>
</dbReference>
<accession>A0A3S9HM82</accession>
<sequence length="109" mass="12225">MNILPLSKLGRTAAMSWLTVCSAVLIFAYVQQQIPGTPVIFTYCLVALTFPLGLPFGAVVGISMTWLYTNHGLPYHPFGDLVPTWIMMVFAGYLQWFVLLPIALKRFTR</sequence>
<keyword evidence="1" id="KW-0472">Membrane</keyword>
<organism evidence="2 3">
    <name type="scientific">Undibacterium parvum</name>
    <dbReference type="NCBI Taxonomy" id="401471"/>
    <lineage>
        <taxon>Bacteria</taxon>
        <taxon>Pseudomonadati</taxon>
        <taxon>Pseudomonadota</taxon>
        <taxon>Betaproteobacteria</taxon>
        <taxon>Burkholderiales</taxon>
        <taxon>Oxalobacteraceae</taxon>
        <taxon>Undibacterium</taxon>
    </lineage>
</organism>
<feature type="transmembrane region" description="Helical" evidence="1">
    <location>
        <begin position="12"/>
        <end position="30"/>
    </location>
</feature>
<feature type="transmembrane region" description="Helical" evidence="1">
    <location>
        <begin position="42"/>
        <end position="64"/>
    </location>
</feature>
<dbReference type="AlphaFoldDB" id="A0A3S9HM82"/>
<feature type="transmembrane region" description="Helical" evidence="1">
    <location>
        <begin position="84"/>
        <end position="104"/>
    </location>
</feature>
<keyword evidence="1" id="KW-1133">Transmembrane helix</keyword>